<name>A0AAN9WU77_9ORTH</name>
<feature type="compositionally biased region" description="Low complexity" evidence="1">
    <location>
        <begin position="64"/>
        <end position="80"/>
    </location>
</feature>
<keyword evidence="3" id="KW-1185">Reference proteome</keyword>
<reference evidence="2 3" key="1">
    <citation type="submission" date="2024-03" db="EMBL/GenBank/DDBJ databases">
        <title>The genome assembly and annotation of the cricket Gryllus longicercus Weissman &amp; Gray.</title>
        <authorList>
            <person name="Szrajer S."/>
            <person name="Gray D."/>
            <person name="Ylla G."/>
        </authorList>
    </citation>
    <scope>NUCLEOTIDE SEQUENCE [LARGE SCALE GENOMIC DNA]</scope>
    <source>
        <strain evidence="2">DAG 2021-001</strain>
        <tissue evidence="2">Whole body minus gut</tissue>
    </source>
</reference>
<feature type="compositionally biased region" description="Basic residues" evidence="1">
    <location>
        <begin position="38"/>
        <end position="60"/>
    </location>
</feature>
<organism evidence="2 3">
    <name type="scientific">Gryllus longicercus</name>
    <dbReference type="NCBI Taxonomy" id="2509291"/>
    <lineage>
        <taxon>Eukaryota</taxon>
        <taxon>Metazoa</taxon>
        <taxon>Ecdysozoa</taxon>
        <taxon>Arthropoda</taxon>
        <taxon>Hexapoda</taxon>
        <taxon>Insecta</taxon>
        <taxon>Pterygota</taxon>
        <taxon>Neoptera</taxon>
        <taxon>Polyneoptera</taxon>
        <taxon>Orthoptera</taxon>
        <taxon>Ensifera</taxon>
        <taxon>Gryllidea</taxon>
        <taxon>Grylloidea</taxon>
        <taxon>Gryllidae</taxon>
        <taxon>Gryllinae</taxon>
        <taxon>Gryllus</taxon>
    </lineage>
</organism>
<comment type="caution">
    <text evidence="2">The sequence shown here is derived from an EMBL/GenBank/DDBJ whole genome shotgun (WGS) entry which is preliminary data.</text>
</comment>
<feature type="compositionally biased region" description="Low complexity" evidence="1">
    <location>
        <begin position="109"/>
        <end position="126"/>
    </location>
</feature>
<protein>
    <submittedName>
        <fullName evidence="2">Uncharacterized protein</fullName>
    </submittedName>
</protein>
<evidence type="ECO:0000313" key="2">
    <source>
        <dbReference type="EMBL" id="KAK7874299.1"/>
    </source>
</evidence>
<dbReference type="EMBL" id="JAZDUA010000003">
    <property type="protein sequence ID" value="KAK7874299.1"/>
    <property type="molecule type" value="Genomic_DNA"/>
</dbReference>
<evidence type="ECO:0000256" key="1">
    <source>
        <dbReference type="SAM" id="MobiDB-lite"/>
    </source>
</evidence>
<dbReference type="AlphaFoldDB" id="A0AAN9WU77"/>
<evidence type="ECO:0000313" key="3">
    <source>
        <dbReference type="Proteomes" id="UP001378592"/>
    </source>
</evidence>
<feature type="region of interest" description="Disordered" evidence="1">
    <location>
        <begin position="1"/>
        <end position="86"/>
    </location>
</feature>
<dbReference type="Proteomes" id="UP001378592">
    <property type="component" value="Unassembled WGS sequence"/>
</dbReference>
<feature type="region of interest" description="Disordered" evidence="1">
    <location>
        <begin position="108"/>
        <end position="190"/>
    </location>
</feature>
<accession>A0AAN9WU77</accession>
<gene>
    <name evidence="2" type="ORF">R5R35_007779</name>
</gene>
<feature type="compositionally biased region" description="Low complexity" evidence="1">
    <location>
        <begin position="152"/>
        <end position="163"/>
    </location>
</feature>
<proteinExistence type="predicted"/>
<sequence length="190" mass="20592">MEHLKSKFSNELSSDKFRTPSRRGVKVPARLERDFSTKTKKRLHLTKSRSRQATHVRKGVVKVSQSPSSIPTSTAATTPSQDDDRRCIPESRMYLELAQKLLIMQPTQSDLSSSAMDAKSSSEVSSRTAIGLPSQASLPDPNLAPSVDSRRVSPQQSSSESSPAAFVSCDGSAGSSKQVLPTPKAPPKLR</sequence>